<keyword evidence="1" id="KW-0812">Transmembrane</keyword>
<organism evidence="2 3">
    <name type="scientific">Koribacter versatilis (strain Ellin345)</name>
    <dbReference type="NCBI Taxonomy" id="204669"/>
    <lineage>
        <taxon>Bacteria</taxon>
        <taxon>Pseudomonadati</taxon>
        <taxon>Acidobacteriota</taxon>
        <taxon>Terriglobia</taxon>
        <taxon>Terriglobales</taxon>
        <taxon>Candidatus Korobacteraceae</taxon>
        <taxon>Candidatus Korobacter</taxon>
    </lineage>
</organism>
<dbReference type="eggNOG" id="ENOG5033FXR">
    <property type="taxonomic scope" value="Bacteria"/>
</dbReference>
<feature type="transmembrane region" description="Helical" evidence="1">
    <location>
        <begin position="86"/>
        <end position="109"/>
    </location>
</feature>
<evidence type="ECO:0000313" key="2">
    <source>
        <dbReference type="EMBL" id="ABF40798.1"/>
    </source>
</evidence>
<keyword evidence="1" id="KW-0472">Membrane</keyword>
<keyword evidence="1" id="KW-1133">Transmembrane helix</keyword>
<dbReference type="RefSeq" id="WP_011522600.1">
    <property type="nucleotide sequence ID" value="NC_008009.1"/>
</dbReference>
<dbReference type="AlphaFoldDB" id="Q1IQQ2"/>
<reference evidence="2 3" key="1">
    <citation type="journal article" date="2009" name="Appl. Environ. Microbiol.">
        <title>Three genomes from the phylum Acidobacteria provide insight into the lifestyles of these microorganisms in soils.</title>
        <authorList>
            <person name="Ward N.L."/>
            <person name="Challacombe J.F."/>
            <person name="Janssen P.H."/>
            <person name="Henrissat B."/>
            <person name="Coutinho P.M."/>
            <person name="Wu M."/>
            <person name="Xie G."/>
            <person name="Haft D.H."/>
            <person name="Sait M."/>
            <person name="Badger J."/>
            <person name="Barabote R.D."/>
            <person name="Bradley B."/>
            <person name="Brettin T.S."/>
            <person name="Brinkac L.M."/>
            <person name="Bruce D."/>
            <person name="Creasy T."/>
            <person name="Daugherty S.C."/>
            <person name="Davidsen T.M."/>
            <person name="DeBoy R.T."/>
            <person name="Detter J.C."/>
            <person name="Dodson R.J."/>
            <person name="Durkin A.S."/>
            <person name="Ganapathy A."/>
            <person name="Gwinn-Giglio M."/>
            <person name="Han C.S."/>
            <person name="Khouri H."/>
            <person name="Kiss H."/>
            <person name="Kothari S.P."/>
            <person name="Madupu R."/>
            <person name="Nelson K.E."/>
            <person name="Nelson W.C."/>
            <person name="Paulsen I."/>
            <person name="Penn K."/>
            <person name="Ren Q."/>
            <person name="Rosovitz M.J."/>
            <person name="Selengut J.D."/>
            <person name="Shrivastava S."/>
            <person name="Sullivan S.A."/>
            <person name="Tapia R."/>
            <person name="Thompson L.S."/>
            <person name="Watkins K.L."/>
            <person name="Yang Q."/>
            <person name="Yu C."/>
            <person name="Zafar N."/>
            <person name="Zhou L."/>
            <person name="Kuske C.R."/>
        </authorList>
    </citation>
    <scope>NUCLEOTIDE SEQUENCE [LARGE SCALE GENOMIC DNA]</scope>
    <source>
        <strain evidence="2 3">Ellin345</strain>
    </source>
</reference>
<protein>
    <submittedName>
        <fullName evidence="2">Uncharacterized protein</fullName>
    </submittedName>
</protein>
<proteinExistence type="predicted"/>
<evidence type="ECO:0000313" key="3">
    <source>
        <dbReference type="Proteomes" id="UP000002432"/>
    </source>
</evidence>
<sequence>MKRKQGRHSTFWHRHGLGLTALGILVLWIVLYSLWDPQTHWGSFFGNAVADWTGMVVMIYATKHLYEKGSSESKDPDPKLLREPLLWVYDHSLTLFLLVTGTGWIFLFARSAPDGKWGQVAGNIVSEWTQIVGLVLLTKHLIEWHSKESQNSDE</sequence>
<feature type="transmembrane region" description="Helical" evidence="1">
    <location>
        <begin position="12"/>
        <end position="35"/>
    </location>
</feature>
<dbReference type="EMBL" id="CP000360">
    <property type="protein sequence ID" value="ABF40798.1"/>
    <property type="molecule type" value="Genomic_DNA"/>
</dbReference>
<evidence type="ECO:0000256" key="1">
    <source>
        <dbReference type="SAM" id="Phobius"/>
    </source>
</evidence>
<keyword evidence="3" id="KW-1185">Reference proteome</keyword>
<dbReference type="Proteomes" id="UP000002432">
    <property type="component" value="Chromosome"/>
</dbReference>
<gene>
    <name evidence="2" type="ordered locus">Acid345_1797</name>
</gene>
<dbReference type="HOGENOM" id="CLU_1701963_0_0_0"/>
<dbReference type="STRING" id="204669.Acid345_1797"/>
<name>Q1IQQ2_KORVE</name>
<dbReference type="OrthoDB" id="120728at2"/>
<dbReference type="EnsemblBacteria" id="ABF40798">
    <property type="protein sequence ID" value="ABF40798"/>
    <property type="gene ID" value="Acid345_1797"/>
</dbReference>
<dbReference type="KEGG" id="aba:Acid345_1797"/>
<accession>Q1IQQ2</accession>